<reference evidence="3" key="3">
    <citation type="submission" date="2015-04" db="UniProtKB">
        <authorList>
            <consortium name="EnsemblPlants"/>
        </authorList>
    </citation>
    <scope>IDENTIFICATION</scope>
    <source>
        <strain evidence="3">cv. Jemalong A17</strain>
    </source>
</reference>
<keyword evidence="1" id="KW-0472">Membrane</keyword>
<gene>
    <name evidence="2" type="ordered locus">MTR_7g066700</name>
</gene>
<protein>
    <submittedName>
        <fullName evidence="2">Transmembrane protein, putative</fullName>
    </submittedName>
</protein>
<dbReference type="Proteomes" id="UP000002051">
    <property type="component" value="Unassembled WGS sequence"/>
</dbReference>
<reference evidence="2 4" key="1">
    <citation type="journal article" date="2011" name="Nature">
        <title>The Medicago genome provides insight into the evolution of rhizobial symbioses.</title>
        <authorList>
            <person name="Young N.D."/>
            <person name="Debelle F."/>
            <person name="Oldroyd G.E."/>
            <person name="Geurts R."/>
            <person name="Cannon S.B."/>
            <person name="Udvardi M.K."/>
            <person name="Benedito V.A."/>
            <person name="Mayer K.F."/>
            <person name="Gouzy J."/>
            <person name="Schoof H."/>
            <person name="Van de Peer Y."/>
            <person name="Proost S."/>
            <person name="Cook D.R."/>
            <person name="Meyers B.C."/>
            <person name="Spannagl M."/>
            <person name="Cheung F."/>
            <person name="De Mita S."/>
            <person name="Krishnakumar V."/>
            <person name="Gundlach H."/>
            <person name="Zhou S."/>
            <person name="Mudge J."/>
            <person name="Bharti A.K."/>
            <person name="Murray J.D."/>
            <person name="Naoumkina M.A."/>
            <person name="Rosen B."/>
            <person name="Silverstein K.A."/>
            <person name="Tang H."/>
            <person name="Rombauts S."/>
            <person name="Zhao P.X."/>
            <person name="Zhou P."/>
            <person name="Barbe V."/>
            <person name="Bardou P."/>
            <person name="Bechner M."/>
            <person name="Bellec A."/>
            <person name="Berger A."/>
            <person name="Berges H."/>
            <person name="Bidwell S."/>
            <person name="Bisseling T."/>
            <person name="Choisne N."/>
            <person name="Couloux A."/>
            <person name="Denny R."/>
            <person name="Deshpande S."/>
            <person name="Dai X."/>
            <person name="Doyle J.J."/>
            <person name="Dudez A.M."/>
            <person name="Farmer A.D."/>
            <person name="Fouteau S."/>
            <person name="Franken C."/>
            <person name="Gibelin C."/>
            <person name="Gish J."/>
            <person name="Goldstein S."/>
            <person name="Gonzalez A.J."/>
            <person name="Green P.J."/>
            <person name="Hallab A."/>
            <person name="Hartog M."/>
            <person name="Hua A."/>
            <person name="Humphray S.J."/>
            <person name="Jeong D.H."/>
            <person name="Jing Y."/>
            <person name="Jocker A."/>
            <person name="Kenton S.M."/>
            <person name="Kim D.J."/>
            <person name="Klee K."/>
            <person name="Lai H."/>
            <person name="Lang C."/>
            <person name="Lin S."/>
            <person name="Macmil S.L."/>
            <person name="Magdelenat G."/>
            <person name="Matthews L."/>
            <person name="McCorrison J."/>
            <person name="Monaghan E.L."/>
            <person name="Mun J.H."/>
            <person name="Najar F.Z."/>
            <person name="Nicholson C."/>
            <person name="Noirot C."/>
            <person name="O'Bleness M."/>
            <person name="Paule C.R."/>
            <person name="Poulain J."/>
            <person name="Prion F."/>
            <person name="Qin B."/>
            <person name="Qu C."/>
            <person name="Retzel E.F."/>
            <person name="Riddle C."/>
            <person name="Sallet E."/>
            <person name="Samain S."/>
            <person name="Samson N."/>
            <person name="Sanders I."/>
            <person name="Saurat O."/>
            <person name="Scarpelli C."/>
            <person name="Schiex T."/>
            <person name="Segurens B."/>
            <person name="Severin A.J."/>
            <person name="Sherrier D.J."/>
            <person name="Shi R."/>
            <person name="Sims S."/>
            <person name="Singer S.R."/>
            <person name="Sinharoy S."/>
            <person name="Sterck L."/>
            <person name="Viollet A."/>
            <person name="Wang B.B."/>
            <person name="Wang K."/>
            <person name="Wang M."/>
            <person name="Wang X."/>
            <person name="Warfsmann J."/>
            <person name="Weissenbach J."/>
            <person name="White D.D."/>
            <person name="White J.D."/>
            <person name="Wiley G.B."/>
            <person name="Wincker P."/>
            <person name="Xing Y."/>
            <person name="Yang L."/>
            <person name="Yao Z."/>
            <person name="Ying F."/>
            <person name="Zhai J."/>
            <person name="Zhou L."/>
            <person name="Zuber A."/>
            <person name="Denarie J."/>
            <person name="Dixon R.A."/>
            <person name="May G.D."/>
            <person name="Schwartz D.C."/>
            <person name="Rogers J."/>
            <person name="Quetier F."/>
            <person name="Town C.D."/>
            <person name="Roe B.A."/>
        </authorList>
    </citation>
    <scope>NUCLEOTIDE SEQUENCE [LARGE SCALE GENOMIC DNA]</scope>
    <source>
        <strain evidence="2">A17</strain>
        <strain evidence="3 4">cv. Jemalong A17</strain>
    </source>
</reference>
<keyword evidence="1" id="KW-1133">Transmembrane helix</keyword>
<dbReference type="AlphaFoldDB" id="A0A072U0Z2"/>
<keyword evidence="1 2" id="KW-0812">Transmembrane</keyword>
<dbReference type="EnsemblPlants" id="KEH23116">
    <property type="protein sequence ID" value="KEH23116"/>
    <property type="gene ID" value="MTR_7g066700"/>
</dbReference>
<organism evidence="2 4">
    <name type="scientific">Medicago truncatula</name>
    <name type="common">Barrel medic</name>
    <name type="synonym">Medicago tribuloides</name>
    <dbReference type="NCBI Taxonomy" id="3880"/>
    <lineage>
        <taxon>Eukaryota</taxon>
        <taxon>Viridiplantae</taxon>
        <taxon>Streptophyta</taxon>
        <taxon>Embryophyta</taxon>
        <taxon>Tracheophyta</taxon>
        <taxon>Spermatophyta</taxon>
        <taxon>Magnoliopsida</taxon>
        <taxon>eudicotyledons</taxon>
        <taxon>Gunneridae</taxon>
        <taxon>Pentapetalae</taxon>
        <taxon>rosids</taxon>
        <taxon>fabids</taxon>
        <taxon>Fabales</taxon>
        <taxon>Fabaceae</taxon>
        <taxon>Papilionoideae</taxon>
        <taxon>50 kb inversion clade</taxon>
        <taxon>NPAAA clade</taxon>
        <taxon>Hologalegina</taxon>
        <taxon>IRL clade</taxon>
        <taxon>Trifolieae</taxon>
        <taxon>Medicago</taxon>
    </lineage>
</organism>
<proteinExistence type="predicted"/>
<name>A0A072U0Z2_MEDTR</name>
<dbReference type="EMBL" id="CM001223">
    <property type="protein sequence ID" value="KEH23116.1"/>
    <property type="molecule type" value="Genomic_DNA"/>
</dbReference>
<keyword evidence="4" id="KW-1185">Reference proteome</keyword>
<dbReference type="HOGENOM" id="CLU_2501380_0_0_1"/>
<reference evidence="2 4" key="2">
    <citation type="journal article" date="2014" name="BMC Genomics">
        <title>An improved genome release (version Mt4.0) for the model legume Medicago truncatula.</title>
        <authorList>
            <person name="Tang H."/>
            <person name="Krishnakumar V."/>
            <person name="Bidwell S."/>
            <person name="Rosen B."/>
            <person name="Chan A."/>
            <person name="Zhou S."/>
            <person name="Gentzbittel L."/>
            <person name="Childs K.L."/>
            <person name="Yandell M."/>
            <person name="Gundlach H."/>
            <person name="Mayer K.F."/>
            <person name="Schwartz D.C."/>
            <person name="Town C.D."/>
        </authorList>
    </citation>
    <scope>GENOME REANNOTATION</scope>
    <source>
        <strain evidence="2">A17</strain>
        <strain evidence="3 4">cv. Jemalong A17</strain>
    </source>
</reference>
<evidence type="ECO:0000313" key="2">
    <source>
        <dbReference type="EMBL" id="KEH23116.1"/>
    </source>
</evidence>
<evidence type="ECO:0000313" key="3">
    <source>
        <dbReference type="EnsemblPlants" id="KEH23116"/>
    </source>
</evidence>
<evidence type="ECO:0000256" key="1">
    <source>
        <dbReference type="SAM" id="Phobius"/>
    </source>
</evidence>
<accession>A0A072U0Z2</accession>
<sequence length="86" mass="9694">MTILSCNNHCKKVTLGCWHVRKETVCCKKLSKIIGYPWLPEIGAKAAGNAIFILNFLSRRIIFLLIYLSLILLSQFTLGCIQHSVS</sequence>
<feature type="transmembrane region" description="Helical" evidence="1">
    <location>
        <begin position="61"/>
        <end position="85"/>
    </location>
</feature>
<evidence type="ECO:0000313" key="4">
    <source>
        <dbReference type="Proteomes" id="UP000002051"/>
    </source>
</evidence>